<feature type="domain" description="DUF8156" evidence="1">
    <location>
        <begin position="1"/>
        <end position="81"/>
    </location>
</feature>
<dbReference type="AlphaFoldDB" id="A0ABD5YXN5"/>
<dbReference type="Pfam" id="PF26485">
    <property type="entry name" value="DUF8156"/>
    <property type="match status" value="1"/>
</dbReference>
<gene>
    <name evidence="2" type="ORF">ACFQL7_27550</name>
</gene>
<dbReference type="EMBL" id="JBHTAX010000007">
    <property type="protein sequence ID" value="MFC7193167.1"/>
    <property type="molecule type" value="Genomic_DNA"/>
</dbReference>
<dbReference type="InterPro" id="IPR058469">
    <property type="entry name" value="DUF8156"/>
</dbReference>
<evidence type="ECO:0000259" key="1">
    <source>
        <dbReference type="Pfam" id="PF26485"/>
    </source>
</evidence>
<protein>
    <recommendedName>
        <fullName evidence="1">DUF8156 domain-containing protein</fullName>
    </recommendedName>
</protein>
<name>A0ABD5YXN5_9EURY</name>
<sequence length="87" mass="10189">MGRTKRTYRDLVRAMEKRWADYRRVLRCDDQAAFDRLFEHARTHADAGGVQNHPSIEETVLLSIVLEQQLLIDDLDDHIEADLNPEE</sequence>
<dbReference type="RefSeq" id="WP_390208274.1">
    <property type="nucleotide sequence ID" value="NZ_JBHSZC010000006.1"/>
</dbReference>
<evidence type="ECO:0000313" key="3">
    <source>
        <dbReference type="Proteomes" id="UP001596417"/>
    </source>
</evidence>
<organism evidence="2 3">
    <name type="scientific">Halocatena marina</name>
    <dbReference type="NCBI Taxonomy" id="2934937"/>
    <lineage>
        <taxon>Archaea</taxon>
        <taxon>Methanobacteriati</taxon>
        <taxon>Methanobacteriota</taxon>
        <taxon>Stenosarchaea group</taxon>
        <taxon>Halobacteria</taxon>
        <taxon>Halobacteriales</taxon>
        <taxon>Natronomonadaceae</taxon>
        <taxon>Halocatena</taxon>
    </lineage>
</organism>
<accession>A0ABD5YXN5</accession>
<comment type="caution">
    <text evidence="2">The sequence shown here is derived from an EMBL/GenBank/DDBJ whole genome shotgun (WGS) entry which is preliminary data.</text>
</comment>
<evidence type="ECO:0000313" key="2">
    <source>
        <dbReference type="EMBL" id="MFC7193167.1"/>
    </source>
</evidence>
<proteinExistence type="predicted"/>
<keyword evidence="3" id="KW-1185">Reference proteome</keyword>
<dbReference type="Proteomes" id="UP001596417">
    <property type="component" value="Unassembled WGS sequence"/>
</dbReference>
<reference evidence="2 3" key="1">
    <citation type="journal article" date="2019" name="Int. J. Syst. Evol. Microbiol.">
        <title>The Global Catalogue of Microorganisms (GCM) 10K type strain sequencing project: providing services to taxonomists for standard genome sequencing and annotation.</title>
        <authorList>
            <consortium name="The Broad Institute Genomics Platform"/>
            <consortium name="The Broad Institute Genome Sequencing Center for Infectious Disease"/>
            <person name="Wu L."/>
            <person name="Ma J."/>
        </authorList>
    </citation>
    <scope>NUCLEOTIDE SEQUENCE [LARGE SCALE GENOMIC DNA]</scope>
    <source>
        <strain evidence="2 3">RDMS1</strain>
    </source>
</reference>